<dbReference type="Proteomes" id="UP000287033">
    <property type="component" value="Unassembled WGS sequence"/>
</dbReference>
<accession>A0A401RPP2</accession>
<dbReference type="EMBL" id="BEZZ01001686">
    <property type="protein sequence ID" value="GCC20149.1"/>
    <property type="molecule type" value="Genomic_DNA"/>
</dbReference>
<keyword evidence="2" id="KW-1185">Reference proteome</keyword>
<reference evidence="1 2" key="1">
    <citation type="journal article" date="2018" name="Nat. Ecol. Evol.">
        <title>Shark genomes provide insights into elasmobranch evolution and the origin of vertebrates.</title>
        <authorList>
            <person name="Hara Y"/>
            <person name="Yamaguchi K"/>
            <person name="Onimaru K"/>
            <person name="Kadota M"/>
            <person name="Koyanagi M"/>
            <person name="Keeley SD"/>
            <person name="Tatsumi K"/>
            <person name="Tanaka K"/>
            <person name="Motone F"/>
            <person name="Kageyama Y"/>
            <person name="Nozu R"/>
            <person name="Adachi N"/>
            <person name="Nishimura O"/>
            <person name="Nakagawa R"/>
            <person name="Tanegashima C"/>
            <person name="Kiyatake I"/>
            <person name="Matsumoto R"/>
            <person name="Murakumo K"/>
            <person name="Nishida K"/>
            <person name="Terakita A"/>
            <person name="Kuratani S"/>
            <person name="Sato K"/>
            <person name="Hyodo S Kuraku.S."/>
        </authorList>
    </citation>
    <scope>NUCLEOTIDE SEQUENCE [LARGE SCALE GENOMIC DNA]</scope>
</reference>
<comment type="caution">
    <text evidence="1">The sequence shown here is derived from an EMBL/GenBank/DDBJ whole genome shotgun (WGS) entry which is preliminary data.</text>
</comment>
<evidence type="ECO:0000313" key="2">
    <source>
        <dbReference type="Proteomes" id="UP000287033"/>
    </source>
</evidence>
<evidence type="ECO:0000313" key="1">
    <source>
        <dbReference type="EMBL" id="GCC20149.1"/>
    </source>
</evidence>
<sequence>MGRECGAGAARVYQSISQRELGSRLVSPVHTELTSAITLTPFSPDVTVSNDPSNRFQFKNRKKALGVGL</sequence>
<proteinExistence type="predicted"/>
<dbReference type="AlphaFoldDB" id="A0A401RPP2"/>
<protein>
    <submittedName>
        <fullName evidence="1">Uncharacterized protein</fullName>
    </submittedName>
</protein>
<name>A0A401RPP2_CHIPU</name>
<organism evidence="1 2">
    <name type="scientific">Chiloscyllium punctatum</name>
    <name type="common">Brownbanded bambooshark</name>
    <name type="synonym">Hemiscyllium punctatum</name>
    <dbReference type="NCBI Taxonomy" id="137246"/>
    <lineage>
        <taxon>Eukaryota</taxon>
        <taxon>Metazoa</taxon>
        <taxon>Chordata</taxon>
        <taxon>Craniata</taxon>
        <taxon>Vertebrata</taxon>
        <taxon>Chondrichthyes</taxon>
        <taxon>Elasmobranchii</taxon>
        <taxon>Galeomorphii</taxon>
        <taxon>Galeoidea</taxon>
        <taxon>Orectolobiformes</taxon>
        <taxon>Hemiscylliidae</taxon>
        <taxon>Chiloscyllium</taxon>
    </lineage>
</organism>
<gene>
    <name evidence="1" type="ORF">chiPu_0018769</name>
</gene>